<dbReference type="AlphaFoldDB" id="A0A3B0M0G7"/>
<name>A0A3B0M0G7_9GAMM</name>
<dbReference type="InterPro" id="IPR013762">
    <property type="entry name" value="Integrase-like_cat_sf"/>
</dbReference>
<reference evidence="3" key="1">
    <citation type="submission" date="2018-04" db="EMBL/GenBank/DDBJ databases">
        <authorList>
            <person name="Go L.Y."/>
            <person name="Mitchell J.A."/>
        </authorList>
    </citation>
    <scope>NUCLEOTIDE SEQUENCE</scope>
    <source>
        <strain evidence="3">ARTV</strain>
    </source>
</reference>
<feature type="domain" description="Tyr recombinase" evidence="2">
    <location>
        <begin position="5"/>
        <end position="61"/>
    </location>
</feature>
<gene>
    <name evidence="3" type="ORF">ARTV_1413</name>
</gene>
<dbReference type="GO" id="GO:0015074">
    <property type="term" value="P:DNA integration"/>
    <property type="evidence" value="ECO:0007669"/>
    <property type="project" value="InterPro"/>
</dbReference>
<evidence type="ECO:0000259" key="2">
    <source>
        <dbReference type="Pfam" id="PF00589"/>
    </source>
</evidence>
<dbReference type="Gene3D" id="1.10.443.10">
    <property type="entry name" value="Intergrase catalytic core"/>
    <property type="match status" value="1"/>
</dbReference>
<accession>A0A3B0M0G7</accession>
<evidence type="ECO:0000313" key="3">
    <source>
        <dbReference type="EMBL" id="SSW95470.1"/>
    </source>
</evidence>
<proteinExistence type="predicted"/>
<dbReference type="InterPro" id="IPR002104">
    <property type="entry name" value="Integrase_catalytic"/>
</dbReference>
<dbReference type="GO" id="GO:0006310">
    <property type="term" value="P:DNA recombination"/>
    <property type="evidence" value="ECO:0007669"/>
    <property type="project" value="UniProtKB-KW"/>
</dbReference>
<dbReference type="InterPro" id="IPR011010">
    <property type="entry name" value="DNA_brk_join_enz"/>
</dbReference>
<dbReference type="SUPFAM" id="SSF56349">
    <property type="entry name" value="DNA breaking-rejoining enzymes"/>
    <property type="match status" value="1"/>
</dbReference>
<protein>
    <recommendedName>
        <fullName evidence="2">Tyr recombinase domain-containing protein</fullName>
    </recommendedName>
</protein>
<dbReference type="EMBL" id="UFQR01000005">
    <property type="protein sequence ID" value="SSW95470.1"/>
    <property type="molecule type" value="Genomic_DNA"/>
</dbReference>
<organism evidence="3">
    <name type="scientific">Arsenophonus endosymbiont of Trialeurodes vaporariorum</name>
    <dbReference type="NCBI Taxonomy" id="235567"/>
    <lineage>
        <taxon>Bacteria</taxon>
        <taxon>Pseudomonadati</taxon>
        <taxon>Pseudomonadota</taxon>
        <taxon>Gammaproteobacteria</taxon>
        <taxon>Enterobacterales</taxon>
        <taxon>Morganellaceae</taxon>
        <taxon>Arsenophonus</taxon>
    </lineage>
</organism>
<dbReference type="GO" id="GO:0003677">
    <property type="term" value="F:DNA binding"/>
    <property type="evidence" value="ECO:0007669"/>
    <property type="project" value="InterPro"/>
</dbReference>
<evidence type="ECO:0000256" key="1">
    <source>
        <dbReference type="ARBA" id="ARBA00023172"/>
    </source>
</evidence>
<keyword evidence="1" id="KW-0233">DNA recombination</keyword>
<sequence>MTVQFAKIRDKKNLSWDGNPPSFHEIRSLSARLYTKKMSSELAQKLLGHKSAKMTAKYQDERSKGWNEIIL</sequence>
<dbReference type="Pfam" id="PF00589">
    <property type="entry name" value="Phage_integrase"/>
    <property type="match status" value="1"/>
</dbReference>